<gene>
    <name evidence="1" type="ORF">SAMN05660330_00124</name>
</gene>
<protein>
    <submittedName>
        <fullName evidence="1">Uncharacterized protein</fullName>
    </submittedName>
</protein>
<name>A0A1H0J2P9_9BACT</name>
<evidence type="ECO:0000313" key="2">
    <source>
        <dbReference type="Proteomes" id="UP000199073"/>
    </source>
</evidence>
<keyword evidence="2" id="KW-1185">Reference proteome</keyword>
<dbReference type="Proteomes" id="UP000199073">
    <property type="component" value="Unassembled WGS sequence"/>
</dbReference>
<evidence type="ECO:0000313" key="1">
    <source>
        <dbReference type="EMBL" id="SDO37986.1"/>
    </source>
</evidence>
<reference evidence="1 2" key="1">
    <citation type="submission" date="2016-10" db="EMBL/GenBank/DDBJ databases">
        <authorList>
            <person name="de Groot N.N."/>
        </authorList>
    </citation>
    <scope>NUCLEOTIDE SEQUENCE [LARGE SCALE GENOMIC DNA]</scope>
    <source>
        <strain evidence="1 2">DSM 12130</strain>
    </source>
</reference>
<organism evidence="1 2">
    <name type="scientific">Desulforhopalus singaporensis</name>
    <dbReference type="NCBI Taxonomy" id="91360"/>
    <lineage>
        <taxon>Bacteria</taxon>
        <taxon>Pseudomonadati</taxon>
        <taxon>Thermodesulfobacteriota</taxon>
        <taxon>Desulfobulbia</taxon>
        <taxon>Desulfobulbales</taxon>
        <taxon>Desulfocapsaceae</taxon>
        <taxon>Desulforhopalus</taxon>
    </lineage>
</organism>
<accession>A0A1H0J2P9</accession>
<dbReference type="RefSeq" id="WP_176761020.1">
    <property type="nucleotide sequence ID" value="NZ_FNJI01000001.1"/>
</dbReference>
<dbReference type="AlphaFoldDB" id="A0A1H0J2P9"/>
<proteinExistence type="predicted"/>
<sequence>MEKTIEQENDQVLVSTAEATPEKQTVTDTIVDWVKKLLEWNYKEYGTKKKPLK</sequence>
<dbReference type="EMBL" id="FNJI01000001">
    <property type="protein sequence ID" value="SDO37986.1"/>
    <property type="molecule type" value="Genomic_DNA"/>
</dbReference>